<dbReference type="OrthoDB" id="1954697at2"/>
<dbReference type="Proteomes" id="UP000294919">
    <property type="component" value="Unassembled WGS sequence"/>
</dbReference>
<accession>A0A4R2KWF4</accession>
<dbReference type="RefSeq" id="WP_132245281.1">
    <property type="nucleotide sequence ID" value="NZ_SLWV01000012.1"/>
</dbReference>
<keyword evidence="2" id="KW-1185">Reference proteome</keyword>
<dbReference type="AlphaFoldDB" id="A0A4R2KWF4"/>
<gene>
    <name evidence="1" type="ORF">EV214_11246</name>
</gene>
<reference evidence="1 2" key="1">
    <citation type="submission" date="2019-03" db="EMBL/GenBank/DDBJ databases">
        <title>Genomic Encyclopedia of Type Strains, Phase IV (KMG-IV): sequencing the most valuable type-strain genomes for metagenomic binning, comparative biology and taxonomic classification.</title>
        <authorList>
            <person name="Goeker M."/>
        </authorList>
    </citation>
    <scope>NUCLEOTIDE SEQUENCE [LARGE SCALE GENOMIC DNA]</scope>
    <source>
        <strain evidence="1 2">DSM 102940</strain>
    </source>
</reference>
<dbReference type="EMBL" id="SLWV01000012">
    <property type="protein sequence ID" value="TCO74568.1"/>
    <property type="molecule type" value="Genomic_DNA"/>
</dbReference>
<organism evidence="1 2">
    <name type="scientific">Marinisporobacter balticus</name>
    <dbReference type="NCBI Taxonomy" id="2018667"/>
    <lineage>
        <taxon>Bacteria</taxon>
        <taxon>Bacillati</taxon>
        <taxon>Bacillota</taxon>
        <taxon>Clostridia</taxon>
        <taxon>Peptostreptococcales</taxon>
        <taxon>Thermotaleaceae</taxon>
        <taxon>Marinisporobacter</taxon>
    </lineage>
</organism>
<comment type="caution">
    <text evidence="1">The sequence shown here is derived from an EMBL/GenBank/DDBJ whole genome shotgun (WGS) entry which is preliminary data.</text>
</comment>
<protein>
    <submittedName>
        <fullName evidence="1">Uncharacterized protein</fullName>
    </submittedName>
</protein>
<proteinExistence type="predicted"/>
<name>A0A4R2KWF4_9FIRM</name>
<sequence length="186" mass="21903">MKERIQDIKSISDQIDRAIATGNKIKITKLIDDMMHACKNIKTQLEEKKKVSNDIKVENINMIPFIYKPILKKNYYEGTYLEEFAEMRTSELKDAKVLDIHNKFWKTHEVLRGNIFGSLPSELISKDALNKLKYFGWDEVHVDVLEVQKRGCKMQELMEYCELQYNHFLIVNEKSSGTELILHYDI</sequence>
<evidence type="ECO:0000313" key="2">
    <source>
        <dbReference type="Proteomes" id="UP000294919"/>
    </source>
</evidence>
<evidence type="ECO:0000313" key="1">
    <source>
        <dbReference type="EMBL" id="TCO74568.1"/>
    </source>
</evidence>